<dbReference type="Proteomes" id="UP000694621">
    <property type="component" value="Unplaced"/>
</dbReference>
<evidence type="ECO:0000256" key="2">
    <source>
        <dbReference type="ARBA" id="ARBA00023130"/>
    </source>
</evidence>
<sequence>PSKYEHWLLIITTNGQSLTSSDSVVEEPGRSVTLSCYVSGFSMGSHWMHWIRQKPGKGLEWIGYIDTGTSTYFAQSLQGQFSISKDTSKNMLMLNKKNMWFKVLNCKRNPLKVEMPLSIFPVTECPSGNQFQIGCMSTGLQRDLPFEWFDSNNVKLTSGVVQFPATLRDEAYAKMSFITVKKEDFNNDNYFKCKVGNGSPHVTKIDVAWSTFTVTIHRPVAKDLFIYKKAKIQCDITGGNKMEVEGAQLSWKFQGKPVNDTHITSDEVKQTEELYIKTSTLTLDDSDWFSGAEVECFTKRDQDTISKKASIKHGDESCSVQIYTPNDNVPSVEKIPLVCQVNSSSLGDVYIMWKKSDGSFVEGTITAADSGGKFVFSFLTVTSEEYNNVITCAVKHANMKNLNSPKMATASKSKDNWEDDYNSLWSTASSFIFLFL</sequence>
<evidence type="ECO:0000313" key="6">
    <source>
        <dbReference type="Proteomes" id="UP000694621"/>
    </source>
</evidence>
<proteinExistence type="predicted"/>
<dbReference type="SUPFAM" id="SSF48726">
    <property type="entry name" value="Immunoglobulin"/>
    <property type="match status" value="4"/>
</dbReference>
<feature type="domain" description="Ig-like" evidence="4">
    <location>
        <begin position="232"/>
        <end position="306"/>
    </location>
</feature>
<organism evidence="5 6">
    <name type="scientific">Astyanax mexicanus</name>
    <name type="common">Blind cave fish</name>
    <name type="synonym">Astyanax fasciatus mexicanus</name>
    <dbReference type="NCBI Taxonomy" id="7994"/>
    <lineage>
        <taxon>Eukaryota</taxon>
        <taxon>Metazoa</taxon>
        <taxon>Chordata</taxon>
        <taxon>Craniata</taxon>
        <taxon>Vertebrata</taxon>
        <taxon>Euteleostomi</taxon>
        <taxon>Actinopterygii</taxon>
        <taxon>Neopterygii</taxon>
        <taxon>Teleostei</taxon>
        <taxon>Ostariophysi</taxon>
        <taxon>Characiformes</taxon>
        <taxon>Characoidei</taxon>
        <taxon>Acestrorhamphidae</taxon>
        <taxon>Acestrorhamphinae</taxon>
        <taxon>Astyanax</taxon>
    </lineage>
</organism>
<feature type="domain" description="Ig-like" evidence="4">
    <location>
        <begin position="110"/>
        <end position="206"/>
    </location>
</feature>
<name>A0A8B9K1C1_ASTMX</name>
<keyword evidence="3" id="KW-1280">Immunoglobulin</keyword>
<evidence type="ECO:0000256" key="1">
    <source>
        <dbReference type="ARBA" id="ARBA00022859"/>
    </source>
</evidence>
<protein>
    <recommendedName>
        <fullName evidence="4">Ig-like domain-containing protein</fullName>
    </recommendedName>
</protein>
<dbReference type="InterPro" id="IPR003597">
    <property type="entry name" value="Ig_C1-set"/>
</dbReference>
<evidence type="ECO:0000256" key="3">
    <source>
        <dbReference type="ARBA" id="ARBA00043265"/>
    </source>
</evidence>
<dbReference type="GO" id="GO:0002250">
    <property type="term" value="P:adaptive immune response"/>
    <property type="evidence" value="ECO:0007669"/>
    <property type="project" value="UniProtKB-KW"/>
</dbReference>
<accession>A0A8B9K1C1</accession>
<evidence type="ECO:0000313" key="5">
    <source>
        <dbReference type="Ensembl" id="ENSAMXP00005028815.1"/>
    </source>
</evidence>
<dbReference type="Ensembl" id="ENSAMXT00005031620.1">
    <property type="protein sequence ID" value="ENSAMXP00005028815.1"/>
    <property type="gene ID" value="ENSAMXG00005014311.1"/>
</dbReference>
<dbReference type="InterPro" id="IPR007110">
    <property type="entry name" value="Ig-like_dom"/>
</dbReference>
<dbReference type="InterPro" id="IPR013783">
    <property type="entry name" value="Ig-like_fold"/>
</dbReference>
<dbReference type="GO" id="GO:0019814">
    <property type="term" value="C:immunoglobulin complex"/>
    <property type="evidence" value="ECO:0007669"/>
    <property type="project" value="UniProtKB-KW"/>
</dbReference>
<dbReference type="Pfam" id="PF07686">
    <property type="entry name" value="V-set"/>
    <property type="match status" value="1"/>
</dbReference>
<dbReference type="InterPro" id="IPR050199">
    <property type="entry name" value="IgHV"/>
</dbReference>
<dbReference type="AlphaFoldDB" id="A0A8B9K1C1"/>
<evidence type="ECO:0000259" key="4">
    <source>
        <dbReference type="PROSITE" id="PS50835"/>
    </source>
</evidence>
<dbReference type="InterPro" id="IPR036179">
    <property type="entry name" value="Ig-like_dom_sf"/>
</dbReference>
<dbReference type="InterPro" id="IPR013106">
    <property type="entry name" value="Ig_V-set"/>
</dbReference>
<feature type="domain" description="Ig-like" evidence="4">
    <location>
        <begin position="333"/>
        <end position="403"/>
    </location>
</feature>
<dbReference type="Gene3D" id="2.60.40.10">
    <property type="entry name" value="Immunoglobulins"/>
    <property type="match status" value="4"/>
</dbReference>
<dbReference type="GO" id="GO:0005576">
    <property type="term" value="C:extracellular region"/>
    <property type="evidence" value="ECO:0007669"/>
    <property type="project" value="UniProtKB-ARBA"/>
</dbReference>
<keyword evidence="1" id="KW-0391">Immunity</keyword>
<dbReference type="PANTHER" id="PTHR23266">
    <property type="entry name" value="IMMUNOGLOBULIN HEAVY CHAIN"/>
    <property type="match status" value="1"/>
</dbReference>
<dbReference type="PROSITE" id="PS50835">
    <property type="entry name" value="IG_LIKE"/>
    <property type="match status" value="3"/>
</dbReference>
<reference evidence="5" key="1">
    <citation type="submission" date="2025-08" db="UniProtKB">
        <authorList>
            <consortium name="Ensembl"/>
        </authorList>
    </citation>
    <scope>IDENTIFICATION</scope>
</reference>
<keyword evidence="2" id="KW-1064">Adaptive immunity</keyword>
<dbReference type="Pfam" id="PF07654">
    <property type="entry name" value="C1-set"/>
    <property type="match status" value="3"/>
</dbReference>
<dbReference type="SMART" id="SM00406">
    <property type="entry name" value="IGv"/>
    <property type="match status" value="1"/>
</dbReference>